<dbReference type="GO" id="GO:0005549">
    <property type="term" value="F:odorant binding"/>
    <property type="evidence" value="ECO:0007669"/>
    <property type="project" value="InterPro"/>
</dbReference>
<dbReference type="Gene3D" id="1.10.238.20">
    <property type="entry name" value="Pheromone/general odorant binding protein domain"/>
    <property type="match status" value="1"/>
</dbReference>
<dbReference type="SUPFAM" id="SSF47565">
    <property type="entry name" value="Insect pheromone/odorant-binding proteins"/>
    <property type="match status" value="1"/>
</dbReference>
<feature type="chain" id="PRO_5027976719" evidence="1">
    <location>
        <begin position="18"/>
        <end position="129"/>
    </location>
</feature>
<organism evidence="2">
    <name type="scientific">Diabrotica virgifera virgifera</name>
    <name type="common">western corn rootworm</name>
    <dbReference type="NCBI Taxonomy" id="50390"/>
    <lineage>
        <taxon>Eukaryota</taxon>
        <taxon>Metazoa</taxon>
        <taxon>Ecdysozoa</taxon>
        <taxon>Arthropoda</taxon>
        <taxon>Hexapoda</taxon>
        <taxon>Insecta</taxon>
        <taxon>Pterygota</taxon>
        <taxon>Neoptera</taxon>
        <taxon>Endopterygota</taxon>
        <taxon>Coleoptera</taxon>
        <taxon>Polyphaga</taxon>
        <taxon>Cucujiformia</taxon>
        <taxon>Chrysomeloidea</taxon>
        <taxon>Chrysomelidae</taxon>
        <taxon>Galerucinae</taxon>
        <taxon>Diabroticina</taxon>
        <taxon>Diabroticites</taxon>
        <taxon>Diabrotica</taxon>
    </lineage>
</organism>
<sequence length="129" mass="14904">MLKYAIILLVLVYFGESKISPSRFYRPETIDIIVNCGKKLGIRFEDFLENLEQNAGGLAMKQYNLCGYRSLGMITKDNQINQELVPKIIAIFFPENPEKIKKECLKRIRDPLNDTYEISVCIIRLANEV</sequence>
<feature type="signal peptide" evidence="1">
    <location>
        <begin position="1"/>
        <end position="17"/>
    </location>
</feature>
<proteinExistence type="predicted"/>
<evidence type="ECO:0000256" key="1">
    <source>
        <dbReference type="SAM" id="SignalP"/>
    </source>
</evidence>
<dbReference type="InParanoid" id="A0A6P7FTX6"/>
<gene>
    <name evidence="2" type="primary">LOC114332633</name>
</gene>
<reference evidence="2" key="1">
    <citation type="submission" date="2025-08" db="UniProtKB">
        <authorList>
            <consortium name="RefSeq"/>
        </authorList>
    </citation>
    <scope>IDENTIFICATION</scope>
    <source>
        <tissue evidence="2">Whole insect</tissue>
    </source>
</reference>
<dbReference type="InterPro" id="IPR036728">
    <property type="entry name" value="PBP_GOBP_sf"/>
</dbReference>
<accession>A0A6P7FTX6</accession>
<protein>
    <submittedName>
        <fullName evidence="2">Uncharacterized protein LOC114332633</fullName>
    </submittedName>
</protein>
<dbReference type="CDD" id="cd23992">
    <property type="entry name" value="PBP_GOBP"/>
    <property type="match status" value="1"/>
</dbReference>
<name>A0A6P7FTX6_DIAVI</name>
<dbReference type="AlphaFoldDB" id="A0A6P7FTX6"/>
<keyword evidence="1" id="KW-0732">Signal</keyword>
<evidence type="ECO:0000313" key="2">
    <source>
        <dbReference type="RefSeq" id="XP_028138257.1"/>
    </source>
</evidence>
<dbReference type="RefSeq" id="XP_028138257.1">
    <property type="nucleotide sequence ID" value="XM_028282456.1"/>
</dbReference>